<organism evidence="2 3">
    <name type="scientific">Pseudomonas versuta</name>
    <dbReference type="NCBI Taxonomy" id="1788301"/>
    <lineage>
        <taxon>Bacteria</taxon>
        <taxon>Pseudomonadati</taxon>
        <taxon>Pseudomonadota</taxon>
        <taxon>Gammaproteobacteria</taxon>
        <taxon>Pseudomonadales</taxon>
        <taxon>Pseudomonadaceae</taxon>
        <taxon>Pseudomonas</taxon>
    </lineage>
</organism>
<evidence type="ECO:0000259" key="1">
    <source>
        <dbReference type="Pfam" id="PF12571"/>
    </source>
</evidence>
<dbReference type="RefSeq" id="WP_073514835.1">
    <property type="nucleotide sequence ID" value="NZ_MPJC01000001.1"/>
</dbReference>
<evidence type="ECO:0000313" key="3">
    <source>
        <dbReference type="Proteomes" id="UP000186677"/>
    </source>
</evidence>
<dbReference type="PANTHER" id="PTHR35191:SF1">
    <property type="entry name" value="PROPHAGE SIDE TAIL FIBER PROTEIN HOMOLOG STFQ-RELATED"/>
    <property type="match status" value="1"/>
</dbReference>
<accession>A0ABX3ECZ0</accession>
<proteinExistence type="predicted"/>
<feature type="domain" description="Phage tail fibre protein N-terminal" evidence="1">
    <location>
        <begin position="8"/>
        <end position="151"/>
    </location>
</feature>
<sequence length="436" mass="45692">MAEQNTLYIAMLTDVGAAQQAKAIASGTPWNITHMGVGDGNGVTPIPSKLQKKLINENVRLKLNRLTVRADRPVIVAELILPSDVGGWWVREVGLYDSTGALVAVASYPPTYKPTLAQGTGRTQGIRLQILVSSTANITLQDDPTLVTATLSTVREEITKGEAASAVKLKTPRTIEMKGVATGSGTFDGSGNVSIPLTLADSGVTPGTYSKVTVTAKGLVIGAQLLLPGDIPALDASKITTGTLTRPTSANAATATKLQTGRALIFNGEASGMGWFDGSDNLVVSLQLAQMDTSKLISGLLPVARGGTGGGTPAQARAGIGAGVPASLYHNPAGFWWDKDTGLFVQWGNSYIGDQPGPVMNRNFPFAYSFDTPPFIVLPVITEYGGAQTYAQTISVSVIESSIAVGGFTASFSEWLGKTQNFGMRWIAVGYRITPM</sequence>
<comment type="caution">
    <text evidence="2">The sequence shown here is derived from an EMBL/GenBank/DDBJ whole genome shotgun (WGS) entry which is preliminary data.</text>
</comment>
<protein>
    <recommendedName>
        <fullName evidence="1">Phage tail fibre protein N-terminal domain-containing protein</fullName>
    </recommendedName>
</protein>
<keyword evidence="3" id="KW-1185">Reference proteome</keyword>
<dbReference type="Pfam" id="PF12571">
    <property type="entry name" value="Phage_tail_fib"/>
    <property type="match status" value="1"/>
</dbReference>
<reference evidence="2 3" key="1">
    <citation type="submission" date="2016-11" db="EMBL/GenBank/DDBJ databases">
        <title>Draft genome of Pseudomonas versuta A4R1.5.</title>
        <authorList>
            <person name="See-Too W.-S."/>
        </authorList>
    </citation>
    <scope>NUCLEOTIDE SEQUENCE [LARGE SCALE GENOMIC DNA]</scope>
    <source>
        <strain evidence="2 3">A4R1.5</strain>
    </source>
</reference>
<dbReference type="InterPro" id="IPR051934">
    <property type="entry name" value="Phage_Tail_Fiber_Structural"/>
</dbReference>
<dbReference type="Proteomes" id="UP000186677">
    <property type="component" value="Unassembled WGS sequence"/>
</dbReference>
<gene>
    <name evidence="2" type="ORF">BOH73_01170</name>
</gene>
<evidence type="ECO:0000313" key="2">
    <source>
        <dbReference type="EMBL" id="OKA24530.1"/>
    </source>
</evidence>
<dbReference type="InterPro" id="IPR022225">
    <property type="entry name" value="Phage_tail_fibre_N"/>
</dbReference>
<name>A0ABX3ECZ0_9PSED</name>
<dbReference type="PANTHER" id="PTHR35191">
    <property type="entry name" value="PROPHAGE SIDE TAIL FIBER PROTEIN HOMOLOG STFQ-RELATED"/>
    <property type="match status" value="1"/>
</dbReference>
<dbReference type="EMBL" id="MPJC01000001">
    <property type="protein sequence ID" value="OKA24530.1"/>
    <property type="molecule type" value="Genomic_DNA"/>
</dbReference>